<evidence type="ECO:0000256" key="8">
    <source>
        <dbReference type="ARBA" id="ARBA00023136"/>
    </source>
</evidence>
<keyword evidence="7 9" id="KW-1133">Transmembrane helix</keyword>
<feature type="transmembrane region" description="Helical" evidence="9">
    <location>
        <begin position="207"/>
        <end position="225"/>
    </location>
</feature>
<evidence type="ECO:0000256" key="6">
    <source>
        <dbReference type="ARBA" id="ARBA00022824"/>
    </source>
</evidence>
<dbReference type="PANTHER" id="PTHR12692">
    <property type="entry name" value="DOLICHYL-DIPHOSPHOOLIGOSACCHARIDE--PROTEIN GLYCOSYLTRANSFERASE-RELATED"/>
    <property type="match status" value="1"/>
</dbReference>
<protein>
    <submittedName>
        <fullName evidence="11">Uncharacterized protein</fullName>
    </submittedName>
</protein>
<gene>
    <name evidence="11" type="ORF">LRAMOSA05076</name>
</gene>
<name>A0A077X1F5_9FUNG</name>
<dbReference type="GO" id="GO:0018279">
    <property type="term" value="P:protein N-linked glycosylation via asparagine"/>
    <property type="evidence" value="ECO:0007669"/>
    <property type="project" value="TreeGrafter"/>
</dbReference>
<dbReference type="PANTHER" id="PTHR12692:SF0">
    <property type="entry name" value="GH11935P"/>
    <property type="match status" value="1"/>
</dbReference>
<dbReference type="OrthoDB" id="67566at2759"/>
<evidence type="ECO:0000256" key="10">
    <source>
        <dbReference type="SAM" id="SignalP"/>
    </source>
</evidence>
<dbReference type="AlphaFoldDB" id="A0A077X1F5"/>
<organism evidence="11">
    <name type="scientific">Lichtheimia ramosa</name>
    <dbReference type="NCBI Taxonomy" id="688394"/>
    <lineage>
        <taxon>Eukaryota</taxon>
        <taxon>Fungi</taxon>
        <taxon>Fungi incertae sedis</taxon>
        <taxon>Mucoromycota</taxon>
        <taxon>Mucoromycotina</taxon>
        <taxon>Mucoromycetes</taxon>
        <taxon>Mucorales</taxon>
        <taxon>Lichtheimiaceae</taxon>
        <taxon>Lichtheimia</taxon>
    </lineage>
</organism>
<dbReference type="SUPFAM" id="SSF52833">
    <property type="entry name" value="Thioredoxin-like"/>
    <property type="match status" value="1"/>
</dbReference>
<evidence type="ECO:0000256" key="4">
    <source>
        <dbReference type="ARBA" id="ARBA00022692"/>
    </source>
</evidence>
<feature type="transmembrane region" description="Helical" evidence="9">
    <location>
        <begin position="259"/>
        <end position="279"/>
    </location>
</feature>
<dbReference type="Pfam" id="PF04756">
    <property type="entry name" value="OST3_OST6"/>
    <property type="match status" value="1"/>
</dbReference>
<comment type="subcellular location">
    <subcellularLocation>
        <location evidence="2">Endoplasmic reticulum membrane</location>
        <topology evidence="2">Multi-pass membrane protein</topology>
    </subcellularLocation>
</comment>
<evidence type="ECO:0000313" key="11">
    <source>
        <dbReference type="EMBL" id="CDS12892.1"/>
    </source>
</evidence>
<evidence type="ECO:0000256" key="3">
    <source>
        <dbReference type="ARBA" id="ARBA00009561"/>
    </source>
</evidence>
<feature type="transmembrane region" description="Helical" evidence="9">
    <location>
        <begin position="291"/>
        <end position="309"/>
    </location>
</feature>
<dbReference type="InterPro" id="IPR036249">
    <property type="entry name" value="Thioredoxin-like_sf"/>
</dbReference>
<comment type="similarity">
    <text evidence="3">Belongs to the OST3/OST6 family.</text>
</comment>
<keyword evidence="8 9" id="KW-0472">Membrane</keyword>
<evidence type="ECO:0000256" key="1">
    <source>
        <dbReference type="ARBA" id="ARBA00002791"/>
    </source>
</evidence>
<evidence type="ECO:0000256" key="5">
    <source>
        <dbReference type="ARBA" id="ARBA00022729"/>
    </source>
</evidence>
<evidence type="ECO:0000256" key="2">
    <source>
        <dbReference type="ARBA" id="ARBA00004477"/>
    </source>
</evidence>
<evidence type="ECO:0000256" key="7">
    <source>
        <dbReference type="ARBA" id="ARBA00022989"/>
    </source>
</evidence>
<feature type="signal peptide" evidence="10">
    <location>
        <begin position="1"/>
        <end position="21"/>
    </location>
</feature>
<accession>A0A077X1F5</accession>
<reference evidence="11" key="1">
    <citation type="journal article" date="2014" name="Genome Announc.">
        <title>De novo whole-genome sequence and genome annotation of Lichtheimia ramosa.</title>
        <authorList>
            <person name="Linde J."/>
            <person name="Schwartze V."/>
            <person name="Binder U."/>
            <person name="Lass-Florl C."/>
            <person name="Voigt K."/>
            <person name="Horn F."/>
        </authorList>
    </citation>
    <scope>NUCLEOTIDE SEQUENCE</scope>
    <source>
        <strain evidence="11">JMRC FSU:6197</strain>
    </source>
</reference>
<dbReference type="Gene3D" id="3.40.30.10">
    <property type="entry name" value="Glutaredoxin"/>
    <property type="match status" value="1"/>
</dbReference>
<sequence>MKRSLVLVAAILLQCLAMVYAEATDAKTQRLAKMAKNNNGLVKLTSNTYTQFTEGKRNYGMVVLLTALGDYFNCGPCREFDPEYKLVASSYQSTEDPTRVFFGHLDFKDGQAIYQKLGLQTAPNVLYFPPAKPGQKVEPTKYDLARNGFSAESFANFLSRESGTHVPVKRPFDYFSFGIKAFLAVGAAAILKLLYRHFSLVFHHKNTWAAFSILFILIMISGQMWNQIRNPPYVMPGPGGKMNFVAGGFQQQLGLESRIVAAIYGILAMATVALAVFVPKIKDKQHQRISTYVWVMCIFIVFSGLMNLFKLKNGAYPFRILF</sequence>
<keyword evidence="6" id="KW-0256">Endoplasmic reticulum</keyword>
<comment type="function">
    <text evidence="1">Subunit of the oligosaccharyl transferase (OST) complex that catalyzes the initial transfer of a defined glycan (Glc(3)Man(9)GlcNAc(2) in eukaryotes) from the lipid carrier dolichol-pyrophosphate to an asparagine residue within an Asn-X-Ser/Thr consensus motif in nascent polypeptide chains, the first step in protein N-glycosylation. N-glycosylation occurs cotranslationally and the complex associates with the Sec61 complex at the channel-forming translocon complex that mediates protein translocation across the endoplasmic reticulum (ER). All subunits are required for a maximal enzyme activity.</text>
</comment>
<dbReference type="GO" id="GO:0008250">
    <property type="term" value="C:oligosaccharyltransferase complex"/>
    <property type="evidence" value="ECO:0007669"/>
    <property type="project" value="TreeGrafter"/>
</dbReference>
<feature type="transmembrane region" description="Helical" evidence="9">
    <location>
        <begin position="174"/>
        <end position="195"/>
    </location>
</feature>
<proteinExistence type="inferred from homology"/>
<keyword evidence="4 9" id="KW-0812">Transmembrane</keyword>
<keyword evidence="5 10" id="KW-0732">Signal</keyword>
<feature type="chain" id="PRO_5001726772" evidence="10">
    <location>
        <begin position="22"/>
        <end position="322"/>
    </location>
</feature>
<evidence type="ECO:0000256" key="9">
    <source>
        <dbReference type="SAM" id="Phobius"/>
    </source>
</evidence>
<dbReference type="InterPro" id="IPR021149">
    <property type="entry name" value="OligosaccharylTrfase_OST3/OST6"/>
</dbReference>
<dbReference type="EMBL" id="LK023368">
    <property type="protein sequence ID" value="CDS12892.1"/>
    <property type="molecule type" value="Genomic_DNA"/>
</dbReference>